<dbReference type="PANTHER" id="PTHR15555:SF0">
    <property type="entry name" value="ZINC FINGER HIT DOMAIN-CONTAINING PROTEIN 2"/>
    <property type="match status" value="1"/>
</dbReference>
<dbReference type="CDD" id="cd23024">
    <property type="entry name" value="zf-HIT_ZNHIT2-3"/>
    <property type="match status" value="1"/>
</dbReference>
<keyword evidence="5" id="KW-1185">Reference proteome</keyword>
<reference evidence="4 5" key="1">
    <citation type="submission" date="2024-10" db="EMBL/GenBank/DDBJ databases">
        <authorList>
            <person name="Kim D."/>
        </authorList>
    </citation>
    <scope>NUCLEOTIDE SEQUENCE [LARGE SCALE GENOMIC DNA]</scope>
    <source>
        <strain evidence="4">BH-2024</strain>
    </source>
</reference>
<sequence length="368" mass="42486">MEMVVWKRRYGNGWYGNGWYGNGGMEMAMDTSSFKSCSFCPNEKLDLYKCPQCSSFYCSLRCFRCKKHIKCSEDFYRKECEKHNELLSNDSSELNPTDDKQKKTKVMTFEQYMAQQNQNCGKRDKSTANPQIAVRADEEVLFDSDDEPEYLSKMIASSLEQFNSLDDQELDRRILNAGLPIGLGEEQTAKGETSQEEMERLYQQLTGEEKKKFTELADGIFHDELANQMNSHLDSIMANRQVEEQRQTLTTEPKKKVFERDFLRMATLTNDVMFLRRTLERDDLYELLLCLFGSFTCEKAFETAEHLEAFVAKHCPSIRIETVGMGADMKKFFHWDPAGDQPQKNGLDRMANGTAINGTFEGENESEE</sequence>
<dbReference type="Proteomes" id="UP001620626">
    <property type="component" value="Unassembled WGS sequence"/>
</dbReference>
<dbReference type="PROSITE" id="PS51083">
    <property type="entry name" value="ZF_HIT"/>
    <property type="match status" value="1"/>
</dbReference>
<feature type="domain" description="HIT-type" evidence="3">
    <location>
        <begin position="37"/>
        <end position="71"/>
    </location>
</feature>
<evidence type="ECO:0000256" key="1">
    <source>
        <dbReference type="PROSITE-ProRule" id="PRU00453"/>
    </source>
</evidence>
<dbReference type="EMBL" id="JBICBT010000411">
    <property type="protein sequence ID" value="KAL3114658.1"/>
    <property type="molecule type" value="Genomic_DNA"/>
</dbReference>
<dbReference type="PANTHER" id="PTHR15555">
    <property type="entry name" value="ZINC FINGER HIT DOMAIN CONTAINING PROTEIN 2 PROTEIN FON -RELATED"/>
    <property type="match status" value="1"/>
</dbReference>
<dbReference type="InterPro" id="IPR007529">
    <property type="entry name" value="Znf_HIT"/>
</dbReference>
<organism evidence="4 5">
    <name type="scientific">Heterodera trifolii</name>
    <dbReference type="NCBI Taxonomy" id="157864"/>
    <lineage>
        <taxon>Eukaryota</taxon>
        <taxon>Metazoa</taxon>
        <taxon>Ecdysozoa</taxon>
        <taxon>Nematoda</taxon>
        <taxon>Chromadorea</taxon>
        <taxon>Rhabditida</taxon>
        <taxon>Tylenchina</taxon>
        <taxon>Tylenchomorpha</taxon>
        <taxon>Tylenchoidea</taxon>
        <taxon>Heteroderidae</taxon>
        <taxon>Heteroderinae</taxon>
        <taxon>Heterodera</taxon>
    </lineage>
</organism>
<protein>
    <recommendedName>
        <fullName evidence="3">HIT-type domain-containing protein</fullName>
    </recommendedName>
</protein>
<proteinExistence type="predicted"/>
<dbReference type="AlphaFoldDB" id="A0ABD2LHP2"/>
<accession>A0ABD2LHP2</accession>
<dbReference type="InterPro" id="IPR039646">
    <property type="entry name" value="ZNHIT2"/>
</dbReference>
<evidence type="ECO:0000313" key="4">
    <source>
        <dbReference type="EMBL" id="KAL3114658.1"/>
    </source>
</evidence>
<evidence type="ECO:0000259" key="3">
    <source>
        <dbReference type="PROSITE" id="PS51083"/>
    </source>
</evidence>
<evidence type="ECO:0000256" key="2">
    <source>
        <dbReference type="SAM" id="MobiDB-lite"/>
    </source>
</evidence>
<evidence type="ECO:0000313" key="5">
    <source>
        <dbReference type="Proteomes" id="UP001620626"/>
    </source>
</evidence>
<name>A0ABD2LHP2_9BILA</name>
<keyword evidence="1" id="KW-0479">Metal-binding</keyword>
<feature type="region of interest" description="Disordered" evidence="2">
    <location>
        <begin position="341"/>
        <end position="368"/>
    </location>
</feature>
<comment type="caution">
    <text evidence="4">The sequence shown here is derived from an EMBL/GenBank/DDBJ whole genome shotgun (WGS) entry which is preliminary data.</text>
</comment>
<gene>
    <name evidence="4" type="ORF">niasHT_016289</name>
</gene>
<keyword evidence="1" id="KW-0862">Zinc</keyword>
<dbReference type="Gene3D" id="3.30.60.190">
    <property type="match status" value="1"/>
</dbReference>
<dbReference type="GO" id="GO:0008270">
    <property type="term" value="F:zinc ion binding"/>
    <property type="evidence" value="ECO:0007669"/>
    <property type="project" value="UniProtKB-UniRule"/>
</dbReference>
<dbReference type="SUPFAM" id="SSF144232">
    <property type="entry name" value="HIT/MYND zinc finger-like"/>
    <property type="match status" value="1"/>
</dbReference>
<keyword evidence="1" id="KW-0863">Zinc-finger</keyword>